<dbReference type="InterPro" id="IPR036890">
    <property type="entry name" value="HATPase_C_sf"/>
</dbReference>
<dbReference type="InterPro" id="IPR001932">
    <property type="entry name" value="PPM-type_phosphatase-like_dom"/>
</dbReference>
<evidence type="ECO:0000256" key="5">
    <source>
        <dbReference type="PROSITE-ProRule" id="PRU00169"/>
    </source>
</evidence>
<dbReference type="Pfam" id="PF02518">
    <property type="entry name" value="HATPase_c"/>
    <property type="match status" value="1"/>
</dbReference>
<keyword evidence="9" id="KW-1185">Reference proteome</keyword>
<dbReference type="KEGG" id="tig:THII_3682"/>
<dbReference type="InterPro" id="IPR011006">
    <property type="entry name" value="CheY-like_superfamily"/>
</dbReference>
<dbReference type="EMBL" id="AP014633">
    <property type="protein sequence ID" value="BAP57979.1"/>
    <property type="molecule type" value="Genomic_DNA"/>
</dbReference>
<dbReference type="InterPro" id="IPR001789">
    <property type="entry name" value="Sig_transdc_resp-reg_receiver"/>
</dbReference>
<evidence type="ECO:0000256" key="1">
    <source>
        <dbReference type="ARBA" id="ARBA00000085"/>
    </source>
</evidence>
<gene>
    <name evidence="8" type="ORF">THII_3682</name>
</gene>
<dbReference type="EC" id="2.7.13.3" evidence="2"/>
<evidence type="ECO:0000259" key="7">
    <source>
        <dbReference type="PROSITE" id="PS50110"/>
    </source>
</evidence>
<dbReference type="SUPFAM" id="SSF52172">
    <property type="entry name" value="CheY-like"/>
    <property type="match status" value="1"/>
</dbReference>
<organism evidence="8 9">
    <name type="scientific">Thioploca ingrica</name>
    <dbReference type="NCBI Taxonomy" id="40754"/>
    <lineage>
        <taxon>Bacteria</taxon>
        <taxon>Pseudomonadati</taxon>
        <taxon>Pseudomonadota</taxon>
        <taxon>Gammaproteobacteria</taxon>
        <taxon>Thiotrichales</taxon>
        <taxon>Thiotrichaceae</taxon>
        <taxon>Thioploca</taxon>
    </lineage>
</organism>
<evidence type="ECO:0000259" key="6">
    <source>
        <dbReference type="PROSITE" id="PS50109"/>
    </source>
</evidence>
<evidence type="ECO:0000313" key="9">
    <source>
        <dbReference type="Proteomes" id="UP000031623"/>
    </source>
</evidence>
<protein>
    <recommendedName>
        <fullName evidence="2">histidine kinase</fullName>
        <ecNumber evidence="2">2.7.13.3</ecNumber>
    </recommendedName>
</protein>
<dbReference type="InterPro" id="IPR005467">
    <property type="entry name" value="His_kinase_dom"/>
</dbReference>
<dbReference type="PROSITE" id="PS50109">
    <property type="entry name" value="HIS_KIN"/>
    <property type="match status" value="1"/>
</dbReference>
<evidence type="ECO:0000256" key="3">
    <source>
        <dbReference type="ARBA" id="ARBA00022553"/>
    </source>
</evidence>
<dbReference type="InterPro" id="IPR036097">
    <property type="entry name" value="HisK_dim/P_sf"/>
</dbReference>
<dbReference type="PROSITE" id="PS50110">
    <property type="entry name" value="RESPONSE_REGULATORY"/>
    <property type="match status" value="1"/>
</dbReference>
<dbReference type="Proteomes" id="UP000031623">
    <property type="component" value="Chromosome"/>
</dbReference>
<dbReference type="Gene3D" id="3.40.50.2300">
    <property type="match status" value="1"/>
</dbReference>
<sequence>MNVYRLIWVLFLLLWPLSVVAYPPALKFEHLSLEDGLSQSTVYAILQDNKGFMWFGTQDGLNRYDGYQFTIYRHNPTDSNSLSHNEIFTLYEDRQNNLWIGTGGGLNRFDRQQERFIHYFHDPHNPNSLSHNTVWSIYEDRQGRLWIGTNGGGLDQFDIQHNRFIHYQHNPKDPQSLSHNRVWPIYQDKRGTLWVGTDGGGLNRFDPQTNKFMYYLLDMQNPDCLNNYVTSIYEDQSGMLWIGTVGGLHQFDRDHEQFIPYYHDPQQPNSLSHDAVWAIREDKQDNLWIATDGGGLNWLDRQHKKFFHYQNDPQNSASLSSDAVLSLYQDKAGTWWFGTGGGGVNFFNDERKKFTHYFHDPNNPNRLNNNHVLSLYEDRQRILWVGTRGGGLNRFDQPRDKVTHYLHDPNNLNSLSHNDVWSILEDSQGMLWVGTYGGGLNQFNREQNQFVAYLHDHQNPQSLVNNYVLSLYEDSTKTLWIGTREGLDQLDREHHQFIHYHHDPNDNTSLTHNTILSIYEDRTQTLWVGTQQGLNRFDRQRQRFTRYQFNQQDPTSLSHNQVSAIHEDNYGNLWVGTFGGGLNQLNRTTGTFTHYREADGLANDVIYGILSDAKGYLWISTNKGLSKFDPPAKRFRNYDTLDGLQSLEFNSAYFKNSRGELFFGGINGFNVFNPQQVNDNSYIPPIVITDFEIFNQPVTIGKDSPLTQSITETKKITLTYKQTFFSFEFAALNFLQPSKNEYVYKLEGFDKDWNSVGNRRHAYYTNVPHGTYTFRVKGSNNDKIWNETGTFIELTILPPPWKTWWAYSLYILTTLMVIARYIHIQQQKLFAKQQELELEKKIATQLKEANRLKDEFLANTSHELRTPLNGIIGIAESLLDGVAGPINQTLSNNLVMIVSSARRLMTLVNDILDFSQIKRRKLQLQMGPVDIRTITEVILALTRPLIGHKPVQLLQQIPTDLPLVRADENRVQQIFYNLVGNAIKFTESGTIIISAQYQEISNYLTITIADTGIGIPADKLERIFDAFEQADGSIARVYGGTGLGLTITRHLVKLQGGQLSVQSQVGVGSQFTFTLPVLPLESTETTLTPSPTFPLPLRGKSTVSLVLVPELPPVDVTQGNYHILIVDDDPVNRQVLINHLSLHNYAVSQATSGQEALTLIVNGPKPDLILLDVMMPHLSGYEVTQKIREQWQANELPVLLLTAKNQIVDLVTGLEAGANDYLTKPVAKEELLARIKTHLHLQQLRAENLRMHTELEVARRIQQMLLPTPPELQCLTSLDITGYMLPAEEVGGDYYDVLEHQGHILVGIGDVTGHGLESGVLMLMVQTAIRTLLEHGERDLTQFLNTLNRTLYKNIQQRMKVDKNLTLSLLQYFPLSATTGQVYLSGQHEEVIIIRNQGQLECLNTESLGFMIGFMEDISAWLSQTQILLNSGDMIVLYTDGITEAVNSAGEYYGLERLCEIMLRHQQQTVAEIRQAVINDVHQHIGQQKLFDDITLLIIKQK</sequence>
<dbReference type="InterPro" id="IPR003661">
    <property type="entry name" value="HisK_dim/P_dom"/>
</dbReference>
<dbReference type="Gene3D" id="3.30.565.10">
    <property type="entry name" value="Histidine kinase-like ATPase, C-terminal domain"/>
    <property type="match status" value="1"/>
</dbReference>
<dbReference type="SMART" id="SM00387">
    <property type="entry name" value="HATPase_c"/>
    <property type="match status" value="1"/>
</dbReference>
<dbReference type="FunFam" id="2.60.40.10:FF:000791">
    <property type="entry name" value="Two-component system sensor histidine kinase/response regulator"/>
    <property type="match status" value="1"/>
</dbReference>
<dbReference type="InterPro" id="IPR004358">
    <property type="entry name" value="Sig_transdc_His_kin-like_C"/>
</dbReference>
<evidence type="ECO:0000256" key="2">
    <source>
        <dbReference type="ARBA" id="ARBA00012438"/>
    </source>
</evidence>
<dbReference type="Pfam" id="PF07228">
    <property type="entry name" value="SpoIIE"/>
    <property type="match status" value="1"/>
</dbReference>
<dbReference type="CDD" id="cd00082">
    <property type="entry name" value="HisKA"/>
    <property type="match status" value="1"/>
</dbReference>
<comment type="catalytic activity">
    <reaction evidence="1">
        <text>ATP + protein L-histidine = ADP + protein N-phospho-L-histidine.</text>
        <dbReference type="EC" id="2.7.13.3"/>
    </reaction>
</comment>
<dbReference type="InterPro" id="IPR003594">
    <property type="entry name" value="HATPase_dom"/>
</dbReference>
<dbReference type="Pfam" id="PF07495">
    <property type="entry name" value="Y_Y_Y"/>
    <property type="match status" value="1"/>
</dbReference>
<dbReference type="GO" id="GO:0000155">
    <property type="term" value="F:phosphorelay sensor kinase activity"/>
    <property type="evidence" value="ECO:0007669"/>
    <property type="project" value="InterPro"/>
</dbReference>
<name>A0A090AKA6_9GAMM</name>
<dbReference type="Pfam" id="PF00072">
    <property type="entry name" value="Response_reg"/>
    <property type="match status" value="1"/>
</dbReference>
<dbReference type="Pfam" id="PF07494">
    <property type="entry name" value="Reg_prop"/>
    <property type="match status" value="13"/>
</dbReference>
<keyword evidence="3 5" id="KW-0597">Phosphoprotein</keyword>
<dbReference type="Pfam" id="PF00512">
    <property type="entry name" value="HisKA"/>
    <property type="match status" value="1"/>
</dbReference>
<proteinExistence type="predicted"/>
<dbReference type="SMART" id="SM00448">
    <property type="entry name" value="REC"/>
    <property type="match status" value="1"/>
</dbReference>
<dbReference type="InterPro" id="IPR015943">
    <property type="entry name" value="WD40/YVTN_repeat-like_dom_sf"/>
</dbReference>
<dbReference type="SMART" id="SM00331">
    <property type="entry name" value="PP2C_SIG"/>
    <property type="match status" value="1"/>
</dbReference>
<dbReference type="SMART" id="SM00388">
    <property type="entry name" value="HisKA"/>
    <property type="match status" value="1"/>
</dbReference>
<dbReference type="SUPFAM" id="SSF63829">
    <property type="entry name" value="Calcium-dependent phosphotriesterase"/>
    <property type="match status" value="3"/>
</dbReference>
<dbReference type="PRINTS" id="PR00344">
    <property type="entry name" value="BCTRLSENSOR"/>
</dbReference>
<dbReference type="Gene3D" id="1.10.287.130">
    <property type="match status" value="1"/>
</dbReference>
<dbReference type="InterPro" id="IPR011123">
    <property type="entry name" value="Y_Y_Y"/>
</dbReference>
<dbReference type="SUPFAM" id="SSF47384">
    <property type="entry name" value="Homodimeric domain of signal transducing histidine kinase"/>
    <property type="match status" value="1"/>
</dbReference>
<dbReference type="Gene3D" id="2.60.40.10">
    <property type="entry name" value="Immunoglobulins"/>
    <property type="match status" value="1"/>
</dbReference>
<feature type="domain" description="Response regulatory" evidence="7">
    <location>
        <begin position="1122"/>
        <end position="1239"/>
    </location>
</feature>
<dbReference type="STRING" id="40754.THII_3682"/>
<evidence type="ECO:0000313" key="8">
    <source>
        <dbReference type="EMBL" id="BAP57979.1"/>
    </source>
</evidence>
<dbReference type="OrthoDB" id="176203at2"/>
<dbReference type="Gene3D" id="2.130.10.10">
    <property type="entry name" value="YVTN repeat-like/Quinoprotein amine dehydrogenase"/>
    <property type="match status" value="2"/>
</dbReference>
<dbReference type="SUPFAM" id="SSF55874">
    <property type="entry name" value="ATPase domain of HSP90 chaperone/DNA topoisomerase II/histidine kinase"/>
    <property type="match status" value="1"/>
</dbReference>
<accession>A0A090AKA6</accession>
<reference evidence="8 9" key="1">
    <citation type="journal article" date="2014" name="ISME J.">
        <title>Ecophysiology of Thioploca ingrica as revealed by the complete genome sequence supplemented with proteomic evidence.</title>
        <authorList>
            <person name="Kojima H."/>
            <person name="Ogura Y."/>
            <person name="Yamamoto N."/>
            <person name="Togashi T."/>
            <person name="Mori H."/>
            <person name="Watanabe T."/>
            <person name="Nemoto F."/>
            <person name="Kurokawa K."/>
            <person name="Hayashi T."/>
            <person name="Fukui M."/>
        </authorList>
    </citation>
    <scope>NUCLEOTIDE SEQUENCE [LARGE SCALE GENOMIC DNA]</scope>
</reference>
<evidence type="ECO:0000256" key="4">
    <source>
        <dbReference type="ARBA" id="ARBA00023012"/>
    </source>
</evidence>
<dbReference type="SUPFAM" id="SSF81606">
    <property type="entry name" value="PP2C-like"/>
    <property type="match status" value="1"/>
</dbReference>
<dbReference type="Gene3D" id="3.60.40.10">
    <property type="entry name" value="PPM-type phosphatase domain"/>
    <property type="match status" value="1"/>
</dbReference>
<dbReference type="FunFam" id="3.30.565.10:FF:000010">
    <property type="entry name" value="Sensor histidine kinase RcsC"/>
    <property type="match status" value="1"/>
</dbReference>
<dbReference type="HOGENOM" id="CLU_000445_28_1_6"/>
<dbReference type="InterPro" id="IPR011110">
    <property type="entry name" value="Reg_prop"/>
</dbReference>
<feature type="modified residue" description="4-aspartylphosphate" evidence="5">
    <location>
        <position position="1172"/>
    </location>
</feature>
<dbReference type="InterPro" id="IPR036457">
    <property type="entry name" value="PPM-type-like_dom_sf"/>
</dbReference>
<dbReference type="PANTHER" id="PTHR43547">
    <property type="entry name" value="TWO-COMPONENT HISTIDINE KINASE"/>
    <property type="match status" value="1"/>
</dbReference>
<dbReference type="PANTHER" id="PTHR43547:SF2">
    <property type="entry name" value="HYBRID SIGNAL TRANSDUCTION HISTIDINE KINASE C"/>
    <property type="match status" value="1"/>
</dbReference>
<keyword evidence="4" id="KW-0902">Two-component regulatory system</keyword>
<feature type="domain" description="Histidine kinase" evidence="6">
    <location>
        <begin position="859"/>
        <end position="1079"/>
    </location>
</feature>
<dbReference type="InterPro" id="IPR013783">
    <property type="entry name" value="Ig-like_fold"/>
</dbReference>
<dbReference type="CDD" id="cd16922">
    <property type="entry name" value="HATPase_EvgS-ArcB-TorS-like"/>
    <property type="match status" value="1"/>
</dbReference>